<proteinExistence type="predicted"/>
<dbReference type="AlphaFoldDB" id="A0A485NGS6"/>
<feature type="non-terminal residue" evidence="1">
    <location>
        <position position="58"/>
    </location>
</feature>
<protein>
    <submittedName>
        <fullName evidence="1">Dead (Asp-glu-ala-asp) box polypeptide 39a</fullName>
    </submittedName>
</protein>
<organism evidence="1 2">
    <name type="scientific">Lynx pardinus</name>
    <name type="common">Iberian lynx</name>
    <name type="synonym">Felis pardina</name>
    <dbReference type="NCBI Taxonomy" id="191816"/>
    <lineage>
        <taxon>Eukaryota</taxon>
        <taxon>Metazoa</taxon>
        <taxon>Chordata</taxon>
        <taxon>Craniata</taxon>
        <taxon>Vertebrata</taxon>
        <taxon>Euteleostomi</taxon>
        <taxon>Mammalia</taxon>
        <taxon>Eutheria</taxon>
        <taxon>Laurasiatheria</taxon>
        <taxon>Carnivora</taxon>
        <taxon>Feliformia</taxon>
        <taxon>Felidae</taxon>
        <taxon>Felinae</taxon>
        <taxon>Lynx</taxon>
    </lineage>
</organism>
<evidence type="ECO:0000313" key="2">
    <source>
        <dbReference type="Proteomes" id="UP000386466"/>
    </source>
</evidence>
<sequence>MDIEQMNTVFKYHVPEYSHTDLHQEARAEQFGPKGLAIMFASDEKDAKILNDVKGHIE</sequence>
<name>A0A485NGS6_LYNPA</name>
<keyword evidence="2" id="KW-1185">Reference proteome</keyword>
<gene>
    <name evidence="1" type="ORF">LYPA_23C016179</name>
</gene>
<evidence type="ECO:0000313" key="1">
    <source>
        <dbReference type="EMBL" id="VFV31573.1"/>
    </source>
</evidence>
<dbReference type="InterPro" id="IPR027417">
    <property type="entry name" value="P-loop_NTPase"/>
</dbReference>
<dbReference type="Gene3D" id="3.40.50.300">
    <property type="entry name" value="P-loop containing nucleotide triphosphate hydrolases"/>
    <property type="match status" value="1"/>
</dbReference>
<accession>A0A485NGS6</accession>
<reference evidence="1 2" key="1">
    <citation type="submission" date="2019-01" db="EMBL/GenBank/DDBJ databases">
        <authorList>
            <person name="Alioto T."/>
            <person name="Alioto T."/>
        </authorList>
    </citation>
    <scope>NUCLEOTIDE SEQUENCE [LARGE SCALE GENOMIC DNA]</scope>
</reference>
<dbReference type="EMBL" id="CAAGRJ010015709">
    <property type="protein sequence ID" value="VFV31573.1"/>
    <property type="molecule type" value="Genomic_DNA"/>
</dbReference>
<dbReference type="Proteomes" id="UP000386466">
    <property type="component" value="Unassembled WGS sequence"/>
</dbReference>